<proteinExistence type="predicted"/>
<evidence type="ECO:0000313" key="1">
    <source>
        <dbReference type="EMBL" id="HAT4309510.1"/>
    </source>
</evidence>
<dbReference type="Proteomes" id="UP000859547">
    <property type="component" value="Unassembled WGS sequence"/>
</dbReference>
<dbReference type="EMBL" id="DACTCB010000041">
    <property type="protein sequence ID" value="HAT4309510.1"/>
    <property type="molecule type" value="Genomic_DNA"/>
</dbReference>
<organism evidence="1">
    <name type="scientific">Clostridium perfringens</name>
    <dbReference type="NCBI Taxonomy" id="1502"/>
    <lineage>
        <taxon>Bacteria</taxon>
        <taxon>Bacillati</taxon>
        <taxon>Bacillota</taxon>
        <taxon>Clostridia</taxon>
        <taxon>Eubacteriales</taxon>
        <taxon>Clostridiaceae</taxon>
        <taxon>Clostridium</taxon>
    </lineage>
</organism>
<dbReference type="AlphaFoldDB" id="A0A8H9UYY5"/>
<name>A0A8H9UYY5_CLOPF</name>
<protein>
    <submittedName>
        <fullName evidence="1">Uncharacterized protein</fullName>
    </submittedName>
</protein>
<reference evidence="1" key="2">
    <citation type="submission" date="2020-07" db="EMBL/GenBank/DDBJ databases">
        <authorList>
            <consortium name="NCBI Pathogen Detection Project"/>
        </authorList>
    </citation>
    <scope>NUCLEOTIDE SEQUENCE</scope>
    <source>
        <strain evidence="1">C8</strain>
    </source>
</reference>
<dbReference type="InterPro" id="IPR049215">
    <property type="entry name" value="DUF6809"/>
</dbReference>
<gene>
    <name evidence="1" type="ORF">I9080_003372</name>
</gene>
<dbReference type="Pfam" id="PF20648">
    <property type="entry name" value="DUF6809"/>
    <property type="match status" value="1"/>
</dbReference>
<reference evidence="1" key="1">
    <citation type="journal article" date="2018" name="Genome Biol.">
        <title>SKESA: strategic k-mer extension for scrupulous assemblies.</title>
        <authorList>
            <person name="Souvorov A."/>
            <person name="Agarwala R."/>
            <person name="Lipman D.J."/>
        </authorList>
    </citation>
    <scope>NUCLEOTIDE SEQUENCE</scope>
    <source>
        <strain evidence="1">C8</strain>
    </source>
</reference>
<accession>A0A8H9UYY5</accession>
<comment type="caution">
    <text evidence="1">The sequence shown here is derived from an EMBL/GenBank/DDBJ whole genome shotgun (WGS) entry which is preliminary data.</text>
</comment>
<sequence length="105" mass="13023">MNIKFEKMQKLLSEIIEREKEVEFEYDFKFMEEEQAKEHNEITNRLMQVYEMLDCKLDEEEMELFKEFINLKDKSMVMEVGYYFERGVRSGLSRLSYVKEYFHIF</sequence>